<accession>A0A9P6XJE8</accession>
<gene>
    <name evidence="3" type="ORF">G6F64_000963</name>
</gene>
<feature type="chain" id="PRO_5040425597" evidence="2">
    <location>
        <begin position="20"/>
        <end position="102"/>
    </location>
</feature>
<evidence type="ECO:0000256" key="2">
    <source>
        <dbReference type="SAM" id="SignalP"/>
    </source>
</evidence>
<dbReference type="AlphaFoldDB" id="A0A9P6XJE8"/>
<feature type="compositionally biased region" description="Low complexity" evidence="1">
    <location>
        <begin position="64"/>
        <end position="76"/>
    </location>
</feature>
<feature type="signal peptide" evidence="2">
    <location>
        <begin position="1"/>
        <end position="19"/>
    </location>
</feature>
<evidence type="ECO:0000256" key="1">
    <source>
        <dbReference type="SAM" id="MobiDB-lite"/>
    </source>
</evidence>
<keyword evidence="4" id="KW-1185">Reference proteome</keyword>
<organism evidence="3 4">
    <name type="scientific">Rhizopus oryzae</name>
    <name type="common">Mucormycosis agent</name>
    <name type="synonym">Rhizopus arrhizus var. delemar</name>
    <dbReference type="NCBI Taxonomy" id="64495"/>
    <lineage>
        <taxon>Eukaryota</taxon>
        <taxon>Fungi</taxon>
        <taxon>Fungi incertae sedis</taxon>
        <taxon>Mucoromycota</taxon>
        <taxon>Mucoromycotina</taxon>
        <taxon>Mucoromycetes</taxon>
        <taxon>Mucorales</taxon>
        <taxon>Mucorineae</taxon>
        <taxon>Rhizopodaceae</taxon>
        <taxon>Rhizopus</taxon>
    </lineage>
</organism>
<proteinExistence type="predicted"/>
<keyword evidence="2" id="KW-0732">Signal</keyword>
<dbReference type="Proteomes" id="UP000716291">
    <property type="component" value="Unassembled WGS sequence"/>
</dbReference>
<evidence type="ECO:0000313" key="3">
    <source>
        <dbReference type="EMBL" id="KAG1315060.1"/>
    </source>
</evidence>
<feature type="compositionally biased region" description="Low complexity" evidence="1">
    <location>
        <begin position="44"/>
        <end position="56"/>
    </location>
</feature>
<feature type="region of interest" description="Disordered" evidence="1">
    <location>
        <begin position="38"/>
        <end position="76"/>
    </location>
</feature>
<reference evidence="3" key="1">
    <citation type="journal article" date="2020" name="Microb. Genom.">
        <title>Genetic diversity of clinical and environmental Mucorales isolates obtained from an investigation of mucormycosis cases among solid organ transplant recipients.</title>
        <authorList>
            <person name="Nguyen M.H."/>
            <person name="Kaul D."/>
            <person name="Muto C."/>
            <person name="Cheng S.J."/>
            <person name="Richter R.A."/>
            <person name="Bruno V.M."/>
            <person name="Liu G."/>
            <person name="Beyhan S."/>
            <person name="Sundermann A.J."/>
            <person name="Mounaud S."/>
            <person name="Pasculle A.W."/>
            <person name="Nierman W.C."/>
            <person name="Driscoll E."/>
            <person name="Cumbie R."/>
            <person name="Clancy C.J."/>
            <person name="Dupont C.L."/>
        </authorList>
    </citation>
    <scope>NUCLEOTIDE SEQUENCE</scope>
    <source>
        <strain evidence="3">GL11</strain>
    </source>
</reference>
<sequence>MRSVLILFSLLCALMVVFSLPLGPTSNLENSQPNKITTLANTLADPPAAEAPAAEEPAAEEPAAEAPAAEDPPAKGPLDLPLLGDILKLVGGLLDQILGGLL</sequence>
<evidence type="ECO:0000313" key="4">
    <source>
        <dbReference type="Proteomes" id="UP000716291"/>
    </source>
</evidence>
<protein>
    <submittedName>
        <fullName evidence="3">Uncharacterized protein</fullName>
    </submittedName>
</protein>
<comment type="caution">
    <text evidence="3">The sequence shown here is derived from an EMBL/GenBank/DDBJ whole genome shotgun (WGS) entry which is preliminary data.</text>
</comment>
<name>A0A9P6XJE8_RHIOR</name>
<dbReference type="EMBL" id="JAANQT010000067">
    <property type="protein sequence ID" value="KAG1315060.1"/>
    <property type="molecule type" value="Genomic_DNA"/>
</dbReference>